<dbReference type="Proteomes" id="UP000077134">
    <property type="component" value="Unassembled WGS sequence"/>
</dbReference>
<sequence>MKSYRIPQLASSYIEYDMIEQNTKLPNFPDARVHLLYIFLNVGGRISWVNTELYAMVTSLIQMGLDTHESIDTEQGSQSEGLMRSRQLKVLAGDYYSSRFYQLLSDQGQVEVITLLSRSICDLNKMKMSHYINIQNQELNSEHYLQQKVQLNMQLFLSFAPMIEDSLHVIWEKLLHDFSLCETITNEIEHNLTARPYISTEQLMVILRDAVERIQLLSEGLNGDITSSNIGQVLEPFQKLLNCTRTMAREG</sequence>
<accession>A0A162RSK3</accession>
<dbReference type="InterPro" id="IPR009920">
    <property type="entry name" value="HEPPP_synth_su1"/>
</dbReference>
<dbReference type="GO" id="GO:0009234">
    <property type="term" value="P:menaquinone biosynthetic process"/>
    <property type="evidence" value="ECO:0007669"/>
    <property type="project" value="InterPro"/>
</dbReference>
<keyword evidence="2" id="KW-1185">Reference proteome</keyword>
<evidence type="ECO:0000313" key="1">
    <source>
        <dbReference type="EMBL" id="OAB74467.1"/>
    </source>
</evidence>
<dbReference type="OrthoDB" id="2417886at2"/>
<organism evidence="1 2">
    <name type="scientific">Paenibacillus crassostreae</name>
    <dbReference type="NCBI Taxonomy" id="1763538"/>
    <lineage>
        <taxon>Bacteria</taxon>
        <taxon>Bacillati</taxon>
        <taxon>Bacillota</taxon>
        <taxon>Bacilli</taxon>
        <taxon>Bacillales</taxon>
        <taxon>Paenibacillaceae</taxon>
        <taxon>Paenibacillus</taxon>
    </lineage>
</organism>
<evidence type="ECO:0000313" key="2">
    <source>
        <dbReference type="Proteomes" id="UP000077134"/>
    </source>
</evidence>
<dbReference type="EMBL" id="LSFN01000014">
    <property type="protein sequence ID" value="OAB74467.1"/>
    <property type="molecule type" value="Genomic_DNA"/>
</dbReference>
<comment type="caution">
    <text evidence="1">The sequence shown here is derived from an EMBL/GenBank/DDBJ whole genome shotgun (WGS) entry which is preliminary data.</text>
</comment>
<protein>
    <recommendedName>
        <fullName evidence="3">Heptaprenyl diphosphate synthase</fullName>
    </recommendedName>
</protein>
<gene>
    <name evidence="1" type="ORF">PNBC_10395</name>
</gene>
<proteinExistence type="predicted"/>
<dbReference type="RefSeq" id="WP_068657804.1">
    <property type="nucleotide sequence ID" value="NZ_CP017770.1"/>
</dbReference>
<dbReference type="Gene3D" id="1.20.120.1450">
    <property type="match status" value="1"/>
</dbReference>
<dbReference type="KEGG" id="pcx:LPB68_03565"/>
<name>A0A162RSK3_9BACL</name>
<reference evidence="1 2" key="1">
    <citation type="submission" date="2016-02" db="EMBL/GenBank/DDBJ databases">
        <title>Paenibacillus sp. LPB0068, isolated from Crassostrea gigas.</title>
        <authorList>
            <person name="Shin S.-K."/>
            <person name="Yi H."/>
        </authorList>
    </citation>
    <scope>NUCLEOTIDE SEQUENCE [LARGE SCALE GENOMIC DNA]</scope>
    <source>
        <strain evidence="1 2">LPB0068</strain>
    </source>
</reference>
<dbReference type="STRING" id="1763538.LPB68_03565"/>
<evidence type="ECO:0008006" key="3">
    <source>
        <dbReference type="Google" id="ProtNLM"/>
    </source>
</evidence>
<dbReference type="AlphaFoldDB" id="A0A162RSK3"/>
<dbReference type="Pfam" id="PF07307">
    <property type="entry name" value="HEPPP_synt_1"/>
    <property type="match status" value="1"/>
</dbReference>